<sequence length="141" mass="14560">MNATTRPDVAVDAPATMPLPRGDRPHAGRGWVSTILGALGVLVLGVLVFAVVTVSHESSRPVGQPHPSATATTSIAPVPVNHSTSVPAPSAQPPTSWSVTAVASTLAPPPAAPAPTSAAPKREPSVRQRLHDMFPQLFPRH</sequence>
<reference evidence="3 4" key="1">
    <citation type="submission" date="2019-05" db="EMBL/GenBank/DDBJ databases">
        <title>Mycolicibacterium sphagni ENV482 genome assembly.</title>
        <authorList>
            <person name="Chen W."/>
            <person name="Faulkner N.W."/>
            <person name="Hyman M.R."/>
        </authorList>
    </citation>
    <scope>NUCLEOTIDE SEQUENCE [LARGE SCALE GENOMIC DNA]</scope>
    <source>
        <strain evidence="3 4">ENV482</strain>
    </source>
</reference>
<feature type="region of interest" description="Disordered" evidence="1">
    <location>
        <begin position="57"/>
        <end position="130"/>
    </location>
</feature>
<keyword evidence="2" id="KW-1133">Transmembrane helix</keyword>
<name>A0ABX2JYN7_9MYCO</name>
<comment type="caution">
    <text evidence="3">The sequence shown here is derived from an EMBL/GenBank/DDBJ whole genome shotgun (WGS) entry which is preliminary data.</text>
</comment>
<dbReference type="RefSeq" id="WP_174399664.1">
    <property type="nucleotide sequence ID" value="NZ_VBSB01000012.1"/>
</dbReference>
<dbReference type="Proteomes" id="UP000708347">
    <property type="component" value="Unassembled WGS sequence"/>
</dbReference>
<organism evidence="3 4">
    <name type="scientific">Mycolicibacterium sphagni</name>
    <dbReference type="NCBI Taxonomy" id="1786"/>
    <lineage>
        <taxon>Bacteria</taxon>
        <taxon>Bacillati</taxon>
        <taxon>Actinomycetota</taxon>
        <taxon>Actinomycetes</taxon>
        <taxon>Mycobacteriales</taxon>
        <taxon>Mycobacteriaceae</taxon>
        <taxon>Mycolicibacterium</taxon>
    </lineage>
</organism>
<keyword evidence="2" id="KW-0472">Membrane</keyword>
<keyword evidence="2" id="KW-0812">Transmembrane</keyword>
<accession>A0ABX2JYN7</accession>
<feature type="compositionally biased region" description="Basic and acidic residues" evidence="1">
    <location>
        <begin position="120"/>
        <end position="130"/>
    </location>
</feature>
<feature type="region of interest" description="Disordered" evidence="1">
    <location>
        <begin position="1"/>
        <end position="25"/>
    </location>
</feature>
<evidence type="ECO:0000313" key="4">
    <source>
        <dbReference type="Proteomes" id="UP000708347"/>
    </source>
</evidence>
<feature type="transmembrane region" description="Helical" evidence="2">
    <location>
        <begin position="31"/>
        <end position="54"/>
    </location>
</feature>
<gene>
    <name evidence="3" type="ORF">FEG63_20560</name>
</gene>
<protein>
    <submittedName>
        <fullName evidence="3">Uncharacterized protein</fullName>
    </submittedName>
</protein>
<feature type="compositionally biased region" description="Polar residues" evidence="1">
    <location>
        <begin position="67"/>
        <end position="98"/>
    </location>
</feature>
<evidence type="ECO:0000256" key="1">
    <source>
        <dbReference type="SAM" id="MobiDB-lite"/>
    </source>
</evidence>
<proteinExistence type="predicted"/>
<dbReference type="EMBL" id="VBSB01000012">
    <property type="protein sequence ID" value="NTY61939.1"/>
    <property type="molecule type" value="Genomic_DNA"/>
</dbReference>
<evidence type="ECO:0000313" key="3">
    <source>
        <dbReference type="EMBL" id="NTY61939.1"/>
    </source>
</evidence>
<evidence type="ECO:0000256" key="2">
    <source>
        <dbReference type="SAM" id="Phobius"/>
    </source>
</evidence>
<keyword evidence="4" id="KW-1185">Reference proteome</keyword>